<reference evidence="6 7" key="1">
    <citation type="journal article" date="2007" name="Appl. Environ. Microbiol.">
        <title>Isolation of key methanogens for global methane emission from rice paddy fields: a novel isolate affiliated with the clone cluster rice cluster I.</title>
        <authorList>
            <person name="Sakai S."/>
            <person name="Imachi H."/>
            <person name="Sekiguchi Y."/>
            <person name="Ohashi A."/>
            <person name="Harada H."/>
            <person name="Kamagata Y."/>
        </authorList>
    </citation>
    <scope>NUCLEOTIDE SEQUENCE [LARGE SCALE GENOMIC DNA]</scope>
    <source>
        <strain evidence="7">DSM 17711 / JCM 13418 / NBRC 101707 / SANAE</strain>
    </source>
</reference>
<comment type="similarity">
    <text evidence="5">Belongs to the 4-toluene sulfonate uptake permease (TSUP) (TC 2.A.102) family.</text>
</comment>
<dbReference type="InterPro" id="IPR036259">
    <property type="entry name" value="MFS_trans_sf"/>
</dbReference>
<dbReference type="InParanoid" id="D1YWC1"/>
<feature type="transmembrane region" description="Helical" evidence="5">
    <location>
        <begin position="179"/>
        <end position="199"/>
    </location>
</feature>
<dbReference type="STRING" id="304371.MCP_0671"/>
<keyword evidence="3 5" id="KW-1133">Transmembrane helix</keyword>
<dbReference type="SUPFAM" id="SSF103473">
    <property type="entry name" value="MFS general substrate transporter"/>
    <property type="match status" value="1"/>
</dbReference>
<dbReference type="PANTHER" id="PTHR43483">
    <property type="entry name" value="MEMBRANE TRANSPORTER PROTEIN HI_0806-RELATED"/>
    <property type="match status" value="1"/>
</dbReference>
<feature type="transmembrane region" description="Helical" evidence="5">
    <location>
        <begin position="240"/>
        <end position="257"/>
    </location>
</feature>
<dbReference type="KEGG" id="mpd:MCP_0671"/>
<feature type="transmembrane region" description="Helical" evidence="5">
    <location>
        <begin position="7"/>
        <end position="26"/>
    </location>
</feature>
<sequence>MELGLSLALFFITGIISGLFGGMLGIGGATILVPALTLIFGLPVYLAIGVSLLNNVAVSTSATMRYKKRGLLNRRVILVMNLGSILGIIIGTFIATRSPEAAIKVFFGAFLLFMVANGLLRRNAVDSVGMVELTPKTEVGLSGLGFVMGLLGALLGLGGGTVAVPTLNNVFKMPLKQAIANSLATVILASALGAVIYFYLSAGALFSAEEALLTAFTIVPGSIIGASLGARISERIDTKYIKYIFYAMLLYIAYNMIKSGLGW</sequence>
<accession>D1YWC1</accession>
<comment type="subcellular location">
    <subcellularLocation>
        <location evidence="5">Cell membrane</location>
        <topology evidence="5">Multi-pass membrane protein</topology>
    </subcellularLocation>
    <subcellularLocation>
        <location evidence="1">Membrane</location>
        <topology evidence="1">Multi-pass membrane protein</topology>
    </subcellularLocation>
</comment>
<evidence type="ECO:0000256" key="1">
    <source>
        <dbReference type="ARBA" id="ARBA00004141"/>
    </source>
</evidence>
<dbReference type="FunCoup" id="D1YWC1">
    <property type="interactions" value="1"/>
</dbReference>
<dbReference type="PANTHER" id="PTHR43483:SF3">
    <property type="entry name" value="MEMBRANE TRANSPORTER PROTEIN HI_0806-RELATED"/>
    <property type="match status" value="1"/>
</dbReference>
<keyword evidence="2 5" id="KW-0812">Transmembrane</keyword>
<dbReference type="Pfam" id="PF01925">
    <property type="entry name" value="TauE"/>
    <property type="match status" value="1"/>
</dbReference>
<feature type="transmembrane region" description="Helical" evidence="5">
    <location>
        <begin position="101"/>
        <end position="120"/>
    </location>
</feature>
<keyword evidence="4 5" id="KW-0472">Membrane</keyword>
<name>D1YWC1_METPS</name>
<dbReference type="GO" id="GO:0005886">
    <property type="term" value="C:plasma membrane"/>
    <property type="evidence" value="ECO:0007669"/>
    <property type="project" value="UniProtKB-SubCell"/>
</dbReference>
<evidence type="ECO:0000313" key="7">
    <source>
        <dbReference type="Proteomes" id="UP000001882"/>
    </source>
</evidence>
<feature type="transmembrane region" description="Helical" evidence="5">
    <location>
        <begin position="141"/>
        <end position="167"/>
    </location>
</feature>
<dbReference type="eggNOG" id="arCOG02050">
    <property type="taxonomic scope" value="Archaea"/>
</dbReference>
<dbReference type="RefSeq" id="WP_012899423.1">
    <property type="nucleotide sequence ID" value="NC_013665.1"/>
</dbReference>
<feature type="transmembrane region" description="Helical" evidence="5">
    <location>
        <begin position="32"/>
        <end position="56"/>
    </location>
</feature>
<evidence type="ECO:0000256" key="4">
    <source>
        <dbReference type="ARBA" id="ARBA00023136"/>
    </source>
</evidence>
<organism evidence="6 7">
    <name type="scientific">Methanocella paludicola (strain DSM 17711 / JCM 13418 / NBRC 101707 / SANAE)</name>
    <dbReference type="NCBI Taxonomy" id="304371"/>
    <lineage>
        <taxon>Archaea</taxon>
        <taxon>Methanobacteriati</taxon>
        <taxon>Methanobacteriota</taxon>
        <taxon>Stenosarchaea group</taxon>
        <taxon>Methanomicrobia</taxon>
        <taxon>Methanocellales</taxon>
        <taxon>Methanocellaceae</taxon>
        <taxon>Methanocella</taxon>
    </lineage>
</organism>
<dbReference type="OrthoDB" id="148229at2157"/>
<evidence type="ECO:0000313" key="6">
    <source>
        <dbReference type="EMBL" id="BAI60743.1"/>
    </source>
</evidence>
<proteinExistence type="inferred from homology"/>
<protein>
    <recommendedName>
        <fullName evidence="5">Probable membrane transporter protein</fullName>
    </recommendedName>
</protein>
<reference evidence="7" key="3">
    <citation type="journal article" date="2011" name="PLoS ONE">
        <title>Genome sequence of a mesophilic hydrogenotrophic methanogen Methanocella paludicola, the first cultivated representative of the order Methanocellales.</title>
        <authorList>
            <person name="Sakai S."/>
            <person name="Takaki Y."/>
            <person name="Shimamura S."/>
            <person name="Sekine M."/>
            <person name="Tajima T."/>
            <person name="Kosugi H."/>
            <person name="Ichikawa N."/>
            <person name="Tasumi E."/>
            <person name="Hiraki A.T."/>
            <person name="Shimizu A."/>
            <person name="Kato Y."/>
            <person name="Nishiko R."/>
            <person name="Mori K."/>
            <person name="Fujita N."/>
            <person name="Imachi H."/>
            <person name="Takai K."/>
        </authorList>
    </citation>
    <scope>NUCLEOTIDE SEQUENCE [LARGE SCALE GENOMIC DNA]</scope>
    <source>
        <strain evidence="7">DSM 17711 / JCM 13418 / NBRC 101707 / SANAE</strain>
    </source>
</reference>
<evidence type="ECO:0000256" key="3">
    <source>
        <dbReference type="ARBA" id="ARBA00022989"/>
    </source>
</evidence>
<dbReference type="Proteomes" id="UP000001882">
    <property type="component" value="Chromosome"/>
</dbReference>
<dbReference type="AlphaFoldDB" id="D1YWC1"/>
<reference evidence="6 7" key="2">
    <citation type="journal article" date="2008" name="Int. J. Syst. Evol. Microbiol.">
        <title>Methanocella paludicola gen. nov., sp. nov., a methane-producing archaeon, the first isolate of the lineage 'Rice Cluster I', and proposal of the new archaeal order Methanocellales ord. nov.</title>
        <authorList>
            <person name="Sakai S."/>
            <person name="Imachi H."/>
            <person name="Hanada S."/>
            <person name="Ohashi A."/>
            <person name="Harada H."/>
            <person name="Kamagata Y."/>
        </authorList>
    </citation>
    <scope>NUCLEOTIDE SEQUENCE [LARGE SCALE GENOMIC DNA]</scope>
    <source>
        <strain evidence="7">DSM 17711 / JCM 13418 / NBRC 101707 / SANAE</strain>
    </source>
</reference>
<keyword evidence="5" id="KW-1003">Cell membrane</keyword>
<feature type="transmembrane region" description="Helical" evidence="5">
    <location>
        <begin position="76"/>
        <end position="95"/>
    </location>
</feature>
<dbReference type="InterPro" id="IPR002781">
    <property type="entry name" value="TM_pro_TauE-like"/>
</dbReference>
<evidence type="ECO:0000256" key="5">
    <source>
        <dbReference type="RuleBase" id="RU363041"/>
    </source>
</evidence>
<gene>
    <name evidence="6" type="ordered locus">MCP_0671</name>
</gene>
<evidence type="ECO:0000256" key="2">
    <source>
        <dbReference type="ARBA" id="ARBA00022692"/>
    </source>
</evidence>
<dbReference type="EMBL" id="AP011532">
    <property type="protein sequence ID" value="BAI60743.1"/>
    <property type="molecule type" value="Genomic_DNA"/>
</dbReference>
<keyword evidence="7" id="KW-1185">Reference proteome</keyword>
<dbReference type="GeneID" id="8680722"/>